<feature type="chain" id="PRO_5002753639" evidence="2">
    <location>
        <begin position="26"/>
        <end position="554"/>
    </location>
</feature>
<protein>
    <submittedName>
        <fullName evidence="4">Sulfatase</fullName>
    </submittedName>
</protein>
<dbReference type="KEGG" id="shl:Shal_1886"/>
<dbReference type="STRING" id="458817.Shal_1886"/>
<evidence type="ECO:0000313" key="4">
    <source>
        <dbReference type="EMBL" id="ABZ76451.1"/>
    </source>
</evidence>
<evidence type="ECO:0000259" key="3">
    <source>
        <dbReference type="Pfam" id="PF00884"/>
    </source>
</evidence>
<dbReference type="Gene3D" id="3.40.720.10">
    <property type="entry name" value="Alkaline Phosphatase, subunit A"/>
    <property type="match status" value="1"/>
</dbReference>
<dbReference type="Proteomes" id="UP000001317">
    <property type="component" value="Chromosome"/>
</dbReference>
<dbReference type="InterPro" id="IPR017850">
    <property type="entry name" value="Alkaline_phosphatase_core_sf"/>
</dbReference>
<feature type="domain" description="Sulfatase N-terminal" evidence="3">
    <location>
        <begin position="38"/>
        <end position="445"/>
    </location>
</feature>
<organism evidence="4 5">
    <name type="scientific">Shewanella halifaxensis (strain HAW-EB4)</name>
    <dbReference type="NCBI Taxonomy" id="458817"/>
    <lineage>
        <taxon>Bacteria</taxon>
        <taxon>Pseudomonadati</taxon>
        <taxon>Pseudomonadota</taxon>
        <taxon>Gammaproteobacteria</taxon>
        <taxon>Alteromonadales</taxon>
        <taxon>Shewanellaceae</taxon>
        <taxon>Shewanella</taxon>
    </lineage>
</organism>
<dbReference type="CDD" id="cd16025">
    <property type="entry name" value="PAS_like"/>
    <property type="match status" value="1"/>
</dbReference>
<dbReference type="PANTHER" id="PTHR42693">
    <property type="entry name" value="ARYLSULFATASE FAMILY MEMBER"/>
    <property type="match status" value="1"/>
</dbReference>
<dbReference type="Gene3D" id="3.30.1120.10">
    <property type="match status" value="1"/>
</dbReference>
<sequence>MKLNKIMLTLLSVCTIASNPMMAYAKDHNETIDAQEPPNIILIVADDLGWTDLSRYGSEIQTPNIDLIAHEGIQFTDFHASVSCSPTRTMLLTGVDNHQAGMGNMSELLTEAQRGQPGYEGYINKDVVTLSEVLKNNNYNTYMAGKWHLGHQQTNWPYARGFERSFSTLEAGGSHWSDMTGLLAEIQETSTYVRDNKQLTELPRSFYSTTAYTDELMTYIREGKRNNKPFFGYLAFTAPHDPLHAPEPWLSEYEGVYDSGYEVLKAQRIKNSKKLGLISQDAPEPEMHPVVTPWKQLSKEQKMIETKAMETYAGMISNMDYNVGRLQRFLKDINEYDNTIFVFMSDNGANPWFSEEYPGNRGSSFLAQFDNSLENIGQPMSHYAYGAGWASASNGPLDRFKMTVSEGGIRVPLLISGPGINKRDDINGSFAYVTDLMPTLLDYANAKHPDTFNGRDVIDMQGKSMRQMLEGKKESVHSDSDVTSGEMRFGRWTRLGDFKAAMIPKPYGDGQWKLFNLVNDPGETNDLSKQYPQKLQQLTQEWDKYAERVGVIGK</sequence>
<evidence type="ECO:0000256" key="2">
    <source>
        <dbReference type="SAM" id="SignalP"/>
    </source>
</evidence>
<keyword evidence="2" id="KW-0732">Signal</keyword>
<evidence type="ECO:0000313" key="5">
    <source>
        <dbReference type="Proteomes" id="UP000001317"/>
    </source>
</evidence>
<comment type="similarity">
    <text evidence="1">Belongs to the sulfatase family.</text>
</comment>
<dbReference type="SUPFAM" id="SSF53649">
    <property type="entry name" value="Alkaline phosphatase-like"/>
    <property type="match status" value="1"/>
</dbReference>
<feature type="signal peptide" evidence="2">
    <location>
        <begin position="1"/>
        <end position="25"/>
    </location>
</feature>
<dbReference type="Pfam" id="PF00884">
    <property type="entry name" value="Sulfatase"/>
    <property type="match status" value="1"/>
</dbReference>
<name>B0TRN3_SHEHH</name>
<evidence type="ECO:0000256" key="1">
    <source>
        <dbReference type="ARBA" id="ARBA00008779"/>
    </source>
</evidence>
<dbReference type="InterPro" id="IPR000917">
    <property type="entry name" value="Sulfatase_N"/>
</dbReference>
<reference evidence="4" key="1">
    <citation type="submission" date="2008-01" db="EMBL/GenBank/DDBJ databases">
        <title>Complete sequence of Shewanella halifaxensis HAW-EB4.</title>
        <authorList>
            <consortium name="US DOE Joint Genome Institute"/>
            <person name="Copeland A."/>
            <person name="Lucas S."/>
            <person name="Lapidus A."/>
            <person name="Glavina del Rio T."/>
            <person name="Dalin E."/>
            <person name="Tice H."/>
            <person name="Bruce D."/>
            <person name="Goodwin L."/>
            <person name="Pitluck S."/>
            <person name="Sims D."/>
            <person name="Brettin T."/>
            <person name="Detter J.C."/>
            <person name="Han C."/>
            <person name="Kuske C.R."/>
            <person name="Schmutz J."/>
            <person name="Larimer F."/>
            <person name="Land M."/>
            <person name="Hauser L."/>
            <person name="Kyrpides N."/>
            <person name="Kim E."/>
            <person name="Zhao J.-S."/>
            <person name="Richardson P."/>
        </authorList>
    </citation>
    <scope>NUCLEOTIDE SEQUENCE [LARGE SCALE GENOMIC DNA]</scope>
    <source>
        <strain evidence="4">HAW-EB4</strain>
    </source>
</reference>
<dbReference type="eggNOG" id="COG3119">
    <property type="taxonomic scope" value="Bacteria"/>
</dbReference>
<dbReference type="AlphaFoldDB" id="B0TRN3"/>
<keyword evidence="5" id="KW-1185">Reference proteome</keyword>
<dbReference type="EMBL" id="CP000931">
    <property type="protein sequence ID" value="ABZ76451.1"/>
    <property type="molecule type" value="Genomic_DNA"/>
</dbReference>
<dbReference type="PANTHER" id="PTHR42693:SF33">
    <property type="entry name" value="ARYLSULFATASE"/>
    <property type="match status" value="1"/>
</dbReference>
<dbReference type="HOGENOM" id="CLU_006332_11_1_6"/>
<gene>
    <name evidence="4" type="ordered locus">Shal_1886</name>
</gene>
<proteinExistence type="inferred from homology"/>
<dbReference type="InterPro" id="IPR050738">
    <property type="entry name" value="Sulfatase"/>
</dbReference>
<dbReference type="GO" id="GO:0004065">
    <property type="term" value="F:arylsulfatase activity"/>
    <property type="evidence" value="ECO:0007669"/>
    <property type="project" value="TreeGrafter"/>
</dbReference>
<dbReference type="RefSeq" id="WP_012276983.1">
    <property type="nucleotide sequence ID" value="NC_010334.1"/>
</dbReference>
<accession>B0TRN3</accession>